<dbReference type="InterPro" id="IPR050971">
    <property type="entry name" value="Cadherin-domain_protein"/>
</dbReference>
<feature type="domain" description="Cadherin" evidence="9">
    <location>
        <begin position="2014"/>
        <end position="2114"/>
    </location>
</feature>
<evidence type="ECO:0000256" key="6">
    <source>
        <dbReference type="ARBA" id="ARBA00022989"/>
    </source>
</evidence>
<evidence type="ECO:0000313" key="11">
    <source>
        <dbReference type="Proteomes" id="UP000198211"/>
    </source>
</evidence>
<feature type="domain" description="Cadherin" evidence="9">
    <location>
        <begin position="3639"/>
        <end position="3745"/>
    </location>
</feature>
<evidence type="ECO:0000259" key="8">
    <source>
        <dbReference type="PROSITE" id="PS50025"/>
    </source>
</evidence>
<dbReference type="Proteomes" id="UP000198211">
    <property type="component" value="Unassembled WGS sequence"/>
</dbReference>
<dbReference type="SUPFAM" id="SSF49899">
    <property type="entry name" value="Concanavalin A-like lectins/glucanases"/>
    <property type="match status" value="1"/>
</dbReference>
<keyword evidence="11" id="KW-1185">Reference proteome</keyword>
<dbReference type="GO" id="GO:0005911">
    <property type="term" value="C:cell-cell junction"/>
    <property type="evidence" value="ECO:0007669"/>
    <property type="project" value="TreeGrafter"/>
</dbReference>
<feature type="domain" description="Cadherin" evidence="9">
    <location>
        <begin position="2628"/>
        <end position="2743"/>
    </location>
</feature>
<dbReference type="SMART" id="SM00112">
    <property type="entry name" value="CA"/>
    <property type="match status" value="28"/>
</dbReference>
<dbReference type="EMBL" id="NBNE01000017">
    <property type="protein sequence ID" value="OWZ24347.1"/>
    <property type="molecule type" value="Genomic_DNA"/>
</dbReference>
<feature type="domain" description="Cadherin" evidence="9">
    <location>
        <begin position="2126"/>
        <end position="2218"/>
    </location>
</feature>
<dbReference type="PROSITE" id="PS50268">
    <property type="entry name" value="CADHERIN_2"/>
    <property type="match status" value="27"/>
</dbReference>
<dbReference type="PANTHER" id="PTHR24025:SF23">
    <property type="entry name" value="NEURAL-CADHERIN"/>
    <property type="match status" value="1"/>
</dbReference>
<feature type="domain" description="Cadherin" evidence="9">
    <location>
        <begin position="273"/>
        <end position="369"/>
    </location>
</feature>
<evidence type="ECO:0000256" key="7">
    <source>
        <dbReference type="ARBA" id="ARBA00023136"/>
    </source>
</evidence>
<evidence type="ECO:0000256" key="1">
    <source>
        <dbReference type="ARBA" id="ARBA00004370"/>
    </source>
</evidence>
<feature type="domain" description="Cadherin" evidence="9">
    <location>
        <begin position="573"/>
        <end position="677"/>
    </location>
</feature>
<feature type="domain" description="Cadherin" evidence="9">
    <location>
        <begin position="843"/>
        <end position="944"/>
    </location>
</feature>
<dbReference type="CDD" id="cd11304">
    <property type="entry name" value="Cadherin_repeat"/>
    <property type="match status" value="26"/>
</dbReference>
<dbReference type="GO" id="GO:0005509">
    <property type="term" value="F:calcium ion binding"/>
    <property type="evidence" value="ECO:0007669"/>
    <property type="project" value="InterPro"/>
</dbReference>
<dbReference type="GO" id="GO:0007156">
    <property type="term" value="P:homophilic cell adhesion via plasma membrane adhesion molecules"/>
    <property type="evidence" value="ECO:0007669"/>
    <property type="project" value="InterPro"/>
</dbReference>
<evidence type="ECO:0000256" key="5">
    <source>
        <dbReference type="ARBA" id="ARBA00022889"/>
    </source>
</evidence>
<keyword evidence="6" id="KW-1133">Transmembrane helix</keyword>
<feature type="domain" description="Cadherin" evidence="9">
    <location>
        <begin position="1921"/>
        <end position="2017"/>
    </location>
</feature>
<keyword evidence="2" id="KW-0812">Transmembrane</keyword>
<feature type="domain" description="Cadherin" evidence="9">
    <location>
        <begin position="1780"/>
        <end position="1913"/>
    </location>
</feature>
<dbReference type="Gene3D" id="2.60.120.200">
    <property type="match status" value="1"/>
</dbReference>
<feature type="domain" description="Cadherin" evidence="9">
    <location>
        <begin position="1054"/>
        <end position="1161"/>
    </location>
</feature>
<feature type="domain" description="Cadherin" evidence="9">
    <location>
        <begin position="2524"/>
        <end position="2624"/>
    </location>
</feature>
<evidence type="ECO:0000256" key="4">
    <source>
        <dbReference type="ARBA" id="ARBA00022837"/>
    </source>
</evidence>
<feature type="domain" description="Cadherin" evidence="9">
    <location>
        <begin position="3023"/>
        <end position="3103"/>
    </location>
</feature>
<dbReference type="PROSITE" id="PS50025">
    <property type="entry name" value="LAM_G_DOMAIN"/>
    <property type="match status" value="1"/>
</dbReference>
<protein>
    <submittedName>
        <fullName evidence="10">Protocadherin Fat</fullName>
    </submittedName>
</protein>
<evidence type="ECO:0000256" key="2">
    <source>
        <dbReference type="ARBA" id="ARBA00022692"/>
    </source>
</evidence>
<feature type="domain" description="Cadherin" evidence="9">
    <location>
        <begin position="2328"/>
        <end position="2420"/>
    </location>
</feature>
<keyword evidence="4" id="KW-0106">Calcium</keyword>
<feature type="domain" description="Cadherin" evidence="9">
    <location>
        <begin position="189"/>
        <end position="266"/>
    </location>
</feature>
<keyword evidence="3" id="KW-0677">Repeat</keyword>
<feature type="domain" description="Cadherin" evidence="9">
    <location>
        <begin position="1156"/>
        <end position="1260"/>
    </location>
</feature>
<dbReference type="STRING" id="4795.A0A225X4S0"/>
<dbReference type="PANTHER" id="PTHR24025">
    <property type="entry name" value="DESMOGLEIN FAMILY MEMBER"/>
    <property type="match status" value="1"/>
</dbReference>
<feature type="domain" description="Cadherin" evidence="9">
    <location>
        <begin position="3430"/>
        <end position="3537"/>
    </location>
</feature>
<evidence type="ECO:0000313" key="10">
    <source>
        <dbReference type="EMBL" id="OWZ24347.1"/>
    </source>
</evidence>
<dbReference type="InterPro" id="IPR002126">
    <property type="entry name" value="Cadherin-like_dom"/>
</dbReference>
<feature type="domain" description="Cadherin" evidence="9">
    <location>
        <begin position="3328"/>
        <end position="3431"/>
    </location>
</feature>
<comment type="caution">
    <text evidence="10">The sequence shown here is derived from an EMBL/GenBank/DDBJ whole genome shotgun (WGS) entry which is preliminary data.</text>
</comment>
<dbReference type="InterPro" id="IPR013320">
    <property type="entry name" value="ConA-like_dom_sf"/>
</dbReference>
<dbReference type="GO" id="GO:0016020">
    <property type="term" value="C:membrane"/>
    <property type="evidence" value="ECO:0007669"/>
    <property type="project" value="UniProtKB-SubCell"/>
</dbReference>
<organism evidence="10 11">
    <name type="scientific">Phytophthora megakarya</name>
    <dbReference type="NCBI Taxonomy" id="4795"/>
    <lineage>
        <taxon>Eukaryota</taxon>
        <taxon>Sar</taxon>
        <taxon>Stramenopiles</taxon>
        <taxon>Oomycota</taxon>
        <taxon>Peronosporomycetes</taxon>
        <taxon>Peronosporales</taxon>
        <taxon>Peronosporaceae</taxon>
        <taxon>Phytophthora</taxon>
    </lineage>
</organism>
<dbReference type="OrthoDB" id="203595at2759"/>
<feature type="domain" description="Cadherin" evidence="9">
    <location>
        <begin position="1261"/>
        <end position="1469"/>
    </location>
</feature>
<feature type="domain" description="Laminin G" evidence="8">
    <location>
        <begin position="1498"/>
        <end position="1677"/>
    </location>
</feature>
<dbReference type="PRINTS" id="PR00205">
    <property type="entry name" value="CADHERIN"/>
</dbReference>
<gene>
    <name evidence="10" type="ORF">PHMEG_000630</name>
</gene>
<feature type="domain" description="Cadherin" evidence="9">
    <location>
        <begin position="2219"/>
        <end position="2323"/>
    </location>
</feature>
<dbReference type="InterPro" id="IPR001791">
    <property type="entry name" value="Laminin_G"/>
</dbReference>
<dbReference type="Pfam" id="PF00028">
    <property type="entry name" value="Cadherin"/>
    <property type="match status" value="11"/>
</dbReference>
<accession>A0A225X4S0</accession>
<reference evidence="11" key="1">
    <citation type="submission" date="2017-03" db="EMBL/GenBank/DDBJ databases">
        <title>Phytopthora megakarya and P. palmivora, two closely related causual agents of cacao black pod achieved similar genome size and gene model numbers by different mechanisms.</title>
        <authorList>
            <person name="Ali S."/>
            <person name="Shao J."/>
            <person name="Larry D.J."/>
            <person name="Kronmiller B."/>
            <person name="Shen D."/>
            <person name="Strem M.D."/>
            <person name="Melnick R.L."/>
            <person name="Guiltinan M.J."/>
            <person name="Tyler B.M."/>
            <person name="Meinhardt L.W."/>
            <person name="Bailey B.A."/>
        </authorList>
    </citation>
    <scope>NUCLEOTIDE SEQUENCE [LARGE SCALE GENOMIC DNA]</scope>
    <source>
        <strain evidence="11">zdho120</strain>
    </source>
</reference>
<keyword evidence="5" id="KW-0130">Cell adhesion</keyword>
<feature type="domain" description="Cadherin" evidence="9">
    <location>
        <begin position="2419"/>
        <end position="2524"/>
    </location>
</feature>
<dbReference type="SUPFAM" id="SSF49313">
    <property type="entry name" value="Cadherin-like"/>
    <property type="match status" value="29"/>
</dbReference>
<feature type="domain" description="Cadherin" evidence="9">
    <location>
        <begin position="3236"/>
        <end position="3330"/>
    </location>
</feature>
<comment type="subcellular location">
    <subcellularLocation>
        <location evidence="1">Membrane</location>
    </subcellularLocation>
</comment>
<name>A0A225X4S0_9STRA</name>
<evidence type="ECO:0000256" key="3">
    <source>
        <dbReference type="ARBA" id="ARBA00022737"/>
    </source>
</evidence>
<feature type="domain" description="Cadherin" evidence="9">
    <location>
        <begin position="392"/>
        <end position="475"/>
    </location>
</feature>
<dbReference type="Gene3D" id="2.60.40.60">
    <property type="entry name" value="Cadherins"/>
    <property type="match status" value="28"/>
</dbReference>
<proteinExistence type="predicted"/>
<keyword evidence="7" id="KW-0472">Membrane</keyword>
<feature type="domain" description="Cadherin" evidence="9">
    <location>
        <begin position="944"/>
        <end position="1047"/>
    </location>
</feature>
<feature type="domain" description="Cadherin" evidence="9">
    <location>
        <begin position="3536"/>
        <end position="3640"/>
    </location>
</feature>
<feature type="domain" description="Cadherin" evidence="9">
    <location>
        <begin position="2739"/>
        <end position="2848"/>
    </location>
</feature>
<feature type="domain" description="Cadherin" evidence="9">
    <location>
        <begin position="482"/>
        <end position="574"/>
    </location>
</feature>
<feature type="domain" description="Cadherin" evidence="9">
    <location>
        <begin position="3110"/>
        <end position="3216"/>
    </location>
</feature>
<dbReference type="InterPro" id="IPR015919">
    <property type="entry name" value="Cadherin-like_sf"/>
</dbReference>
<sequence>MKDPEGKALTFSITTSSTDGFAISDSQILYVNKSNTMSTINQALLSIEVSDGYNRVQILCLLNILAAAPPIQCMEKGLSLSVSENSVGATVGRVQFLPLLYSPSGYTLQNSLVPFTLNTTTGELVVNDLISLDYEQQSIYYLTFAIYYSLTDYIICPAMIRVLDVNEPPTCTIQIADIRENLIGYDKWVLQSSAVDPEHGFLTFAMNSNGTFYSNSSGSVFARDLSLINYEAQPYYELTVSVSDGVNTVQCPIVINIVDTNDCPQMLKQVRYVDENSAIGAFVGDAIFARDEDYSLHAGGRLTFSIDSDIFSIGKTSGILTVTNSSQLDYEVLQHVEIVVYISDDATEPCTSNSTVSVFIVNVNEPPSIVVGQVGSVLEFTKDLAQETSAAVLNVSAHDPDKGDHLSFTLLSSNTSYLFRIDSQSGSIFVSDARAFDFESRNLYYLDVIVTDLGGLSNTQQVEIRVVNINEAPVFKLFTGYINENSPVNTAILNSSDIIATDPEEDDVVYRINGTRTDLPFDIKNNKLIVSSSQLDFEVRTEYTFSIQACDSKELCSNTHFMVIVTDVNEPPVIFPSRISIDENAMEGALIGSPILASDPDIGQRLLYTIMDGDTYDLFGIQTCNGQLYVKRSNSLDYEQFPSYQIVVAVSDSGLPSLTSSATITIEIRDVNEAPIFTADYSIRAQTKTTDTESMGSLIGMELVTAIQSASQLTGFCRGLIDIAVGFSSVALCDGGSHGPYAAILESTFILRDDSTAAFRVLAGMTINAVFLIDQALYSPQSVFRPGVDLQYSDEVFVGKLHRGKHCVIMLLYSPSDSPISLEVLINTDGWKPISVQTFNGLVSQNIELSIAENSPPGTPVGNPIQAIDQDKGSKLYYSIVEQDSPALFRIEKDSGQLILNQNKSLDFETRSSYNLLVEVSDTELSTDVWVFVKVLDVNEPPVLSSPQTLAVKENSKAYTPVGRALTPLDPEGAAKKYSFELIPIDSAIPFELSTTTGQFFVAANADVDYETQTHYVLQVKITDDDGLILTIDVIINVIDINEAPVTFINVVPVHENAPQGTSVAQLQGSDPENQTIVFSYVSNFAGDANSTAFRVVYISPSRAQIEVRGAEIDFEQQRSFDMTVMVEDISENSLSTTQTFTVFVIDVNEPPQLTVPTPIYLSVPENTANSSFVGSSLVGYISDQDAGDTISIELLYSVPYNAVFNVTASGQVSVRNSALLNYEVVSLIELWCQAYDTGGNLINFSVNVDVTNVNEAPYFAESTVQINIPESLASGTEVHRVSGLDPDGHGDQLRYNIVNGNSSGAIALNDFGVLKSLRKFTAMEQFYILVEAVDNFGAGLPSITNQRLMISVSSVNAPPVVNNFVFLVNEDVEIGTKIGQVWGNDSYDGSVLSFFTVPDTDRIRFHAINRNTSDVYVWTPALDFETEPVITFVLCAMDDGARNDYISVMKGCGKLTISVVDVNEAPKFDVIAGNVRQITEAAQLEDGVAGGMHYTTSAGLFFGNNSHDLLSDEKFSFGFGELDFSTAMSIRTNTAGGNILHLREFTTNNYFEVSIGSDGTLNVSTNNSSTQGTRVLTDNVWHYVAIVYTISELMLRLYIDGNLETSSTFILGSPTIADEAVLSSSPNPFKGWISRFHYFAGAVSSDQVNELASYSVSLLYQRHVLAPYLEMKASLTALARTYASVTGWILNHSVASHSTVLKHYLPTAKNLCWYLLVPTKLHKRNKTQAMPKSRVARNSIKTLMILFIFVFLNLIDQQVSKLIRCQGIYRRWIDFETLQSLSIKAQVFDSLGLSDIILTRLDVVDANDAPKALPTTYKLAENPNLGSLIGKFVTESPETTEKLSAQIISSTCPFSIGRVSDQLVVENTTKFDFETNAVITCVILVTDDAPLPRSIYTTVTVQLIDVNEIPIIASGQRGYISENGAKGDLVMKLQAADPDTNPMWSSIRFDLINSSIFAVRPTTGDISVLVPGMLDFETNSEVTVQVRVTDGGFLTAETVVFISVLNEEEAPHAPEFYNLIVPENGVVPRSLLLVNATDPDRISQNKLIFTLMENAHEFSIDNITGELILLKPLDYEALPSMNLTVNIAKRGTSLNVNTTIYIVVGDLNEAPKLYNGTKVETTSQENMIKGSPVGVILSSYVWDPENNTLSYSLDASEFSLYFSLEGCAGQLRSVQPLDFESMPNKINLTVSVYDSSKARLSFPFSIFILDVNEPPIFDQIQYSLGVDENATSNTMIGMVAGSDPDVGNRLVYSLKSTAYAGVFKIDSATSEIFVSSTAVLDYETRTSYTFQVCATDGQLESCTSVLINVLDINEPPSCQPQSRFASENSGAGTVVRPSIESIDPDTKDLGLYPIFSLVDTERIGGFHFINSSIILGGLSLDFETRDVYHFQYSACDAEHACTTCNLTIHITDVNEPPVVLSQTIEVKEGTNTSFYTVQAYDPDFNQTGNLLYEIVDQSLSGLFSLEPGSGIIRAVDSTRLDFETVELHRAWINVRVTDTGIPPLSSTGHLVIEIQDVNEAPTSASTIDISIPENATVGTIALTWSAQDEDLGQKLTYRVISDIHTGVISFRDNGSPDITLEALLDYEIASRYEMTLQACDPYALCTTTLLQITVDDCNEPPSFIPETDIYPNLSVASHASSGTVLGVLQAADPDYGDVVAYSILSSSSKLTAGSKDGVGVFSVNQQTGEVKVDSSQSIQMLQAGYSFTLTAKVSDLKQLSAITTITVNVVADNAPPLCQPGFSFYMDENAAIGTLVGLPLSSYVTDADIGTTFVFSLQHPFLAINPSTGQLSVTCATNLDFESVTLNSTTASVVVTDDGALHNGLNTLSTSCIIFIAARDVNEVPQTTNLSLTIPEGTNSNPSRTLPNEMFTFPILSPQADYTVRKMVTGGYSINSSSKTLPLGYDTYMHSSIGVILRFEDVQLPSVIDHLSLAQLRLTIPSGKVGPFSLQIRVLNETSISWNSNQILESFGMPAFIQWTIDKEITASTIWSPSIATILDPVMSDILNTNTVALLITGGGVVPSSDPDALDSVRFAIIKGNPHHPVFFVDKTTGDISANIDLLDYEAQNSYELLISVTDRLGLSTLSMVNVAITDVNEPPVVYGRVCYVVENTLVGSALCAIGASDPDNSDLPTGTFVYYLANSLDANYTAFQIDPISGILLVANSTILNYEVYQQFVVTVCARDRGNPPLNGCDTVTIHITDTNDAPTTISPQTYEMDEYSYDLDDQQLSQLVGMTVCNLTVLDEDSTGVMNGLWKNHIWKIVQADPGCPFNVSFDGQIVVNDPRHINYEEHKIWSLLVQATDLGGLSSIPQLVKIIIRDINENPQIFPTTFYIDENSVTGTNAIGNLTIFDPDIDIKGQHERVVVGVVGEVDMFDVVNNKIQVMRDGLDFETKALYVISVVATDESDAKSIIQNINIVINDINEAPIIEPIQLSIKENQLPTTKLLPGVRAADPEGSTISFSMISETPKGAASGAPIAFGIDFTTGILFQQVDKLDFEVTNEYVLVVKAQDRTGLFSTATITVTVIDVNEPPSIRGQTVTVRENTNTGTLVGQPYSNIVSDPDIKNGYEVLTYTLLFGNHSVFIIDSQSGQVTTAAPLDFETKSVYNLSVRVTDYDGLYDDADFTVMLIDINEPPTISPFNITVPENLIPGSAVGNPVLATDPDAGSILQYDLGETSVIVRAYIRIDTFSGQLSLKSDSTFDYESSIGTTLPVMVRVSDGDFTVSTNGTIFIADVNEYLTTSRQ</sequence>
<evidence type="ECO:0000259" key="9">
    <source>
        <dbReference type="PROSITE" id="PS50268"/>
    </source>
</evidence>
<dbReference type="Pfam" id="PF13385">
    <property type="entry name" value="Laminin_G_3"/>
    <property type="match status" value="1"/>
</dbReference>